<reference evidence="6 7" key="1">
    <citation type="submission" date="2021-07" db="EMBL/GenBank/DDBJ databases">
        <title>The Aristolochia fimbriata genome: insights into angiosperm evolution, floral development and chemical biosynthesis.</title>
        <authorList>
            <person name="Jiao Y."/>
        </authorList>
    </citation>
    <scope>NUCLEOTIDE SEQUENCE [LARGE SCALE GENOMIC DNA]</scope>
    <source>
        <strain evidence="6">IBCAS-2021</strain>
        <tissue evidence="6">Leaf</tissue>
    </source>
</reference>
<sequence length="138" mass="15552">MGARQCEICKEAQSKYKCPSCLVPYCSLACFKKHKEIPCAQTPSETKGPSEPIVAPRLPEKRVYEVEEQSWVLSKEQLESIALSTEIRDALKDEQLQKLICKIDASSDAENELDKTLQGETFQLFADKILSIVKSQSR</sequence>
<evidence type="ECO:0000256" key="2">
    <source>
        <dbReference type="ARBA" id="ARBA00022771"/>
    </source>
</evidence>
<evidence type="ECO:0000313" key="7">
    <source>
        <dbReference type="Proteomes" id="UP000825729"/>
    </source>
</evidence>
<evidence type="ECO:0000259" key="5">
    <source>
        <dbReference type="PROSITE" id="PS51083"/>
    </source>
</evidence>
<dbReference type="SUPFAM" id="SSF144232">
    <property type="entry name" value="HIT/MYND zinc finger-like"/>
    <property type="match status" value="1"/>
</dbReference>
<dbReference type="GO" id="GO:0000463">
    <property type="term" value="P:maturation of LSU-rRNA from tricistronic rRNA transcript (SSU-rRNA, 5.8S rRNA, LSU-rRNA)"/>
    <property type="evidence" value="ECO:0007669"/>
    <property type="project" value="TreeGrafter"/>
</dbReference>
<dbReference type="GO" id="GO:0005634">
    <property type="term" value="C:nucleus"/>
    <property type="evidence" value="ECO:0007669"/>
    <property type="project" value="TreeGrafter"/>
</dbReference>
<evidence type="ECO:0000256" key="1">
    <source>
        <dbReference type="ARBA" id="ARBA00022723"/>
    </source>
</evidence>
<protein>
    <recommendedName>
        <fullName evidence="5">HIT-type domain-containing protein</fullName>
    </recommendedName>
</protein>
<keyword evidence="3" id="KW-0862">Zinc</keyword>
<evidence type="ECO:0000256" key="3">
    <source>
        <dbReference type="ARBA" id="ARBA00022833"/>
    </source>
</evidence>
<dbReference type="GO" id="GO:0070761">
    <property type="term" value="C:pre-snoRNP complex"/>
    <property type="evidence" value="ECO:0007669"/>
    <property type="project" value="TreeGrafter"/>
</dbReference>
<comment type="caution">
    <text evidence="6">The sequence shown here is derived from an EMBL/GenBank/DDBJ whole genome shotgun (WGS) entry which is preliminary data.</text>
</comment>
<gene>
    <name evidence="6" type="ORF">H6P81_004777</name>
</gene>
<accession>A0AAV7ET40</accession>
<dbReference type="Pfam" id="PF04438">
    <property type="entry name" value="zf-HIT"/>
    <property type="match status" value="1"/>
</dbReference>
<keyword evidence="2 4" id="KW-0863">Zinc-finger</keyword>
<dbReference type="GO" id="GO:0008270">
    <property type="term" value="F:zinc ion binding"/>
    <property type="evidence" value="ECO:0007669"/>
    <property type="project" value="UniProtKB-UniRule"/>
</dbReference>
<evidence type="ECO:0000313" key="6">
    <source>
        <dbReference type="EMBL" id="KAG9451873.1"/>
    </source>
</evidence>
<evidence type="ECO:0000256" key="4">
    <source>
        <dbReference type="PROSITE-ProRule" id="PRU00453"/>
    </source>
</evidence>
<dbReference type="PANTHER" id="PTHR13483:SF11">
    <property type="entry name" value="ZINC FINGER HIT DOMAIN-CONTAINING PROTEIN 3"/>
    <property type="match status" value="1"/>
</dbReference>
<dbReference type="AlphaFoldDB" id="A0AAV7ET40"/>
<dbReference type="InterPro" id="IPR051639">
    <property type="entry name" value="BCD1"/>
</dbReference>
<name>A0AAV7ET40_ARIFI</name>
<dbReference type="Proteomes" id="UP000825729">
    <property type="component" value="Unassembled WGS sequence"/>
</dbReference>
<dbReference type="PANTHER" id="PTHR13483">
    <property type="entry name" value="BOX C_D SNORNA PROTEIN 1-RELATED"/>
    <property type="match status" value="1"/>
</dbReference>
<feature type="domain" description="HIT-type" evidence="5">
    <location>
        <begin position="6"/>
        <end position="39"/>
    </location>
</feature>
<dbReference type="CDD" id="cd23024">
    <property type="entry name" value="zf-HIT_ZNHIT2-3"/>
    <property type="match status" value="1"/>
</dbReference>
<organism evidence="6 7">
    <name type="scientific">Aristolochia fimbriata</name>
    <name type="common">White veined hardy Dutchman's pipe vine</name>
    <dbReference type="NCBI Taxonomy" id="158543"/>
    <lineage>
        <taxon>Eukaryota</taxon>
        <taxon>Viridiplantae</taxon>
        <taxon>Streptophyta</taxon>
        <taxon>Embryophyta</taxon>
        <taxon>Tracheophyta</taxon>
        <taxon>Spermatophyta</taxon>
        <taxon>Magnoliopsida</taxon>
        <taxon>Magnoliidae</taxon>
        <taxon>Piperales</taxon>
        <taxon>Aristolochiaceae</taxon>
        <taxon>Aristolochia</taxon>
    </lineage>
</organism>
<dbReference type="PROSITE" id="PS51083">
    <property type="entry name" value="ZF_HIT"/>
    <property type="match status" value="1"/>
</dbReference>
<proteinExistence type="predicted"/>
<dbReference type="Gene3D" id="3.30.60.190">
    <property type="match status" value="1"/>
</dbReference>
<dbReference type="GO" id="GO:0000492">
    <property type="term" value="P:box C/D snoRNP assembly"/>
    <property type="evidence" value="ECO:0007669"/>
    <property type="project" value="TreeGrafter"/>
</dbReference>
<dbReference type="EMBL" id="JAINDJ010000003">
    <property type="protein sequence ID" value="KAG9451873.1"/>
    <property type="molecule type" value="Genomic_DNA"/>
</dbReference>
<keyword evidence="1" id="KW-0479">Metal-binding</keyword>
<keyword evidence="7" id="KW-1185">Reference proteome</keyword>
<dbReference type="InterPro" id="IPR007529">
    <property type="entry name" value="Znf_HIT"/>
</dbReference>
<dbReference type="GO" id="GO:0048254">
    <property type="term" value="P:snoRNA localization"/>
    <property type="evidence" value="ECO:0007669"/>
    <property type="project" value="TreeGrafter"/>
</dbReference>